<evidence type="ECO:0000256" key="1">
    <source>
        <dbReference type="SAM" id="SignalP"/>
    </source>
</evidence>
<dbReference type="RefSeq" id="WP_121934925.1">
    <property type="nucleotide sequence ID" value="NZ_RDOJ01000012.1"/>
</dbReference>
<comment type="caution">
    <text evidence="2">The sequence shown here is derived from an EMBL/GenBank/DDBJ whole genome shotgun (WGS) entry which is preliminary data.</text>
</comment>
<dbReference type="NCBIfam" id="TIGR03519">
    <property type="entry name" value="T9SS_PorP_fam"/>
    <property type="match status" value="1"/>
</dbReference>
<feature type="chain" id="PRO_5018323142" evidence="1">
    <location>
        <begin position="20"/>
        <end position="320"/>
    </location>
</feature>
<proteinExistence type="predicted"/>
<organism evidence="2 3">
    <name type="scientific">Faecalibacter macacae</name>
    <dbReference type="NCBI Taxonomy" id="1859289"/>
    <lineage>
        <taxon>Bacteria</taxon>
        <taxon>Pseudomonadati</taxon>
        <taxon>Bacteroidota</taxon>
        <taxon>Flavobacteriia</taxon>
        <taxon>Flavobacteriales</taxon>
        <taxon>Weeksellaceae</taxon>
        <taxon>Faecalibacter</taxon>
    </lineage>
</organism>
<dbReference type="EMBL" id="RDOJ01000012">
    <property type="protein sequence ID" value="RLZ08706.1"/>
    <property type="molecule type" value="Genomic_DNA"/>
</dbReference>
<dbReference type="Pfam" id="PF11751">
    <property type="entry name" value="PorP_SprF"/>
    <property type="match status" value="1"/>
</dbReference>
<reference evidence="2 3" key="1">
    <citation type="submission" date="2018-10" db="EMBL/GenBank/DDBJ databases">
        <authorList>
            <person name="Chen X."/>
        </authorList>
    </citation>
    <scope>NUCLEOTIDE SEQUENCE [LARGE SCALE GENOMIC DNA]</scope>
    <source>
        <strain evidence="2 3">YIM 102668</strain>
    </source>
</reference>
<protein>
    <submittedName>
        <fullName evidence="2">Type IX secretion system membrane protein PorP/SprF</fullName>
    </submittedName>
</protein>
<keyword evidence="1" id="KW-0732">Signal</keyword>
<evidence type="ECO:0000313" key="2">
    <source>
        <dbReference type="EMBL" id="RLZ08706.1"/>
    </source>
</evidence>
<sequence length="320" mass="35580">MKKFAILCLLLCSVKNVYAQQGLPFYNHYLVGDKMLINPAYAGQDPNVISINGTHRNQWDDLPDSPSTQTVSAHGTIVDRLAVGAYFFNDRNGATKLTGFNLTAAYHIPLDDRSYSEEAEESAFSFGVGASNVSQRFDFSRVVAENPNDPALQTDSYNAFFLNLGLSVKYMNFTAGMSILDIPLGENLYFMNNIEPLPTWYYFNLGYNWYITEGIRLEPSVVYNLNSNSDRHLDVNLLANFGFGDNGQGVGVGVGYKQGLDNNGNQPLFVSPMLKVKVGSLKAGMAYDIGLSDFQVDGRKQGFLFSLGFDLQNPWGDRYY</sequence>
<feature type="signal peptide" evidence="1">
    <location>
        <begin position="1"/>
        <end position="19"/>
    </location>
</feature>
<dbReference type="InterPro" id="IPR019861">
    <property type="entry name" value="PorP/SprF_Bacteroidetes"/>
</dbReference>
<dbReference type="OrthoDB" id="648347at2"/>
<name>A0A3L9M9R8_9FLAO</name>
<evidence type="ECO:0000313" key="3">
    <source>
        <dbReference type="Proteomes" id="UP000275348"/>
    </source>
</evidence>
<dbReference type="Proteomes" id="UP000275348">
    <property type="component" value="Unassembled WGS sequence"/>
</dbReference>
<keyword evidence="3" id="KW-1185">Reference proteome</keyword>
<gene>
    <name evidence="2" type="ORF">EAH69_09285</name>
</gene>
<dbReference type="AlphaFoldDB" id="A0A3L9M9R8"/>
<accession>A0A3L9M9R8</accession>